<comment type="caution">
    <text evidence="1">The sequence shown here is derived from an EMBL/GenBank/DDBJ whole genome shotgun (WGS) entry which is preliminary data.</text>
</comment>
<reference evidence="1 2" key="1">
    <citation type="submission" date="2018-04" db="EMBL/GenBank/DDBJ databases">
        <title>Flavobacterium sp. nov., isolated from glacier ice.</title>
        <authorList>
            <person name="Liu Q."/>
            <person name="Xin Y.-H."/>
        </authorList>
    </citation>
    <scope>NUCLEOTIDE SEQUENCE [LARGE SCALE GENOMIC DNA]</scope>
    <source>
        <strain evidence="1 2">RB1R5</strain>
    </source>
</reference>
<sequence length="175" mass="20783">MEFDKEFWRTPEHWIAAIILDSERNQTYGKTKNGYAILERVPKPETGFNYLDIVKVNGPIGNQMYRDDEIEEFLAVEIVKKSELKTYSYEAILPTSRDYFELLEWFVENGQKTEMEFSMNFSEGKWLKGRCSSKSFSEAEKILKSFIKQEKGNLIEKIKRIFSNKYYGRKIRNLK</sequence>
<dbReference type="Proteomes" id="UP000245449">
    <property type="component" value="Unassembled WGS sequence"/>
</dbReference>
<accession>A0A2U1JGE0</accession>
<dbReference type="RefSeq" id="WP_116725755.1">
    <property type="nucleotide sequence ID" value="NZ_QCZI01000020.1"/>
</dbReference>
<evidence type="ECO:0000313" key="2">
    <source>
        <dbReference type="Proteomes" id="UP000245449"/>
    </source>
</evidence>
<dbReference type="OrthoDB" id="751115at2"/>
<name>A0A2U1JGE0_9FLAO</name>
<organism evidence="1 2">
    <name type="scientific">Flavobacterium psychrotolerans</name>
    <dbReference type="NCBI Taxonomy" id="2169410"/>
    <lineage>
        <taxon>Bacteria</taxon>
        <taxon>Pseudomonadati</taxon>
        <taxon>Bacteroidota</taxon>
        <taxon>Flavobacteriia</taxon>
        <taxon>Flavobacteriales</taxon>
        <taxon>Flavobacteriaceae</taxon>
        <taxon>Flavobacterium</taxon>
    </lineage>
</organism>
<keyword evidence="2" id="KW-1185">Reference proteome</keyword>
<evidence type="ECO:0000313" key="1">
    <source>
        <dbReference type="EMBL" id="PWA04054.1"/>
    </source>
</evidence>
<gene>
    <name evidence="1" type="ORF">DB895_12755</name>
</gene>
<protein>
    <submittedName>
        <fullName evidence="1">Uncharacterized protein</fullName>
    </submittedName>
</protein>
<proteinExistence type="predicted"/>
<dbReference type="EMBL" id="QCZI01000020">
    <property type="protein sequence ID" value="PWA04054.1"/>
    <property type="molecule type" value="Genomic_DNA"/>
</dbReference>
<dbReference type="AlphaFoldDB" id="A0A2U1JGE0"/>